<dbReference type="Gene3D" id="2.60.120.10">
    <property type="entry name" value="Jelly Rolls"/>
    <property type="match status" value="1"/>
</dbReference>
<accession>A0A6B0YXQ1</accession>
<gene>
    <name evidence="2" type="ORF">F4Y42_20415</name>
</gene>
<dbReference type="SUPFAM" id="SSF51182">
    <property type="entry name" value="RmlC-like cupins"/>
    <property type="match status" value="1"/>
</dbReference>
<proteinExistence type="predicted"/>
<dbReference type="InterPro" id="IPR014710">
    <property type="entry name" value="RmlC-like_jellyroll"/>
</dbReference>
<dbReference type="InterPro" id="IPR013096">
    <property type="entry name" value="Cupin_2"/>
</dbReference>
<dbReference type="Pfam" id="PF07883">
    <property type="entry name" value="Cupin_2"/>
    <property type="match status" value="1"/>
</dbReference>
<name>A0A6B0YXQ1_9CHLR</name>
<sequence>MIINGSAIPEVNLRKGYEIRDAQEQIDHFAERITTPANPFEPEKHGEQRFWYILEGEATVTIDGECTTVRPSDLILLAPWTDHSLRAEKWVRWICFG</sequence>
<comment type="caution">
    <text evidence="2">The sequence shown here is derived from an EMBL/GenBank/DDBJ whole genome shotgun (WGS) entry which is preliminary data.</text>
</comment>
<dbReference type="InterPro" id="IPR011051">
    <property type="entry name" value="RmlC_Cupin_sf"/>
</dbReference>
<protein>
    <submittedName>
        <fullName evidence="2">Cupin domain-containing protein</fullName>
    </submittedName>
</protein>
<dbReference type="AlphaFoldDB" id="A0A6B0YXQ1"/>
<evidence type="ECO:0000313" key="2">
    <source>
        <dbReference type="EMBL" id="MXY95810.1"/>
    </source>
</evidence>
<feature type="domain" description="Cupin type-2" evidence="1">
    <location>
        <begin position="40"/>
        <end position="95"/>
    </location>
</feature>
<reference evidence="2" key="1">
    <citation type="submission" date="2019-09" db="EMBL/GenBank/DDBJ databases">
        <title>Characterisation of the sponge microbiome using genome-centric metagenomics.</title>
        <authorList>
            <person name="Engelberts J.P."/>
            <person name="Robbins S.J."/>
            <person name="De Goeij J.M."/>
            <person name="Aranda M."/>
            <person name="Bell S.C."/>
            <person name="Webster N.S."/>
        </authorList>
    </citation>
    <scope>NUCLEOTIDE SEQUENCE</scope>
    <source>
        <strain evidence="2">SB0664_bin_27</strain>
    </source>
</reference>
<evidence type="ECO:0000259" key="1">
    <source>
        <dbReference type="Pfam" id="PF07883"/>
    </source>
</evidence>
<dbReference type="EMBL" id="VXRG01000173">
    <property type="protein sequence ID" value="MXY95810.1"/>
    <property type="molecule type" value="Genomic_DNA"/>
</dbReference>
<organism evidence="2">
    <name type="scientific">Caldilineaceae bacterium SB0664_bin_27</name>
    <dbReference type="NCBI Taxonomy" id="2605260"/>
    <lineage>
        <taxon>Bacteria</taxon>
        <taxon>Bacillati</taxon>
        <taxon>Chloroflexota</taxon>
        <taxon>Caldilineae</taxon>
        <taxon>Caldilineales</taxon>
        <taxon>Caldilineaceae</taxon>
    </lineage>
</organism>